<evidence type="ECO:0000259" key="5">
    <source>
        <dbReference type="Pfam" id="PF01168"/>
    </source>
</evidence>
<dbReference type="HAMAP" id="MF_02087">
    <property type="entry name" value="PLP_homeostasis"/>
    <property type="match status" value="1"/>
</dbReference>
<evidence type="ECO:0000256" key="2">
    <source>
        <dbReference type="HAMAP-Rule" id="MF_02087"/>
    </source>
</evidence>
<dbReference type="InterPro" id="IPR029066">
    <property type="entry name" value="PLP-binding_barrel"/>
</dbReference>
<organism evidence="6 7">
    <name type="scientific">Stygiobacter electus</name>
    <dbReference type="NCBI Taxonomy" id="3032292"/>
    <lineage>
        <taxon>Bacteria</taxon>
        <taxon>Pseudomonadati</taxon>
        <taxon>Ignavibacteriota</taxon>
        <taxon>Ignavibacteria</taxon>
        <taxon>Ignavibacteriales</taxon>
        <taxon>Melioribacteraceae</taxon>
        <taxon>Stygiobacter</taxon>
    </lineage>
</organism>
<dbReference type="PANTHER" id="PTHR10146:SF14">
    <property type="entry name" value="PYRIDOXAL PHOSPHATE HOMEOSTASIS PROTEIN"/>
    <property type="match status" value="1"/>
</dbReference>
<gene>
    <name evidence="6" type="ORF">P0M35_06605</name>
</gene>
<feature type="modified residue" description="N6-(pyridoxal phosphate)lysine" evidence="2 3">
    <location>
        <position position="34"/>
    </location>
</feature>
<dbReference type="Proteomes" id="UP001221302">
    <property type="component" value="Unassembled WGS sequence"/>
</dbReference>
<dbReference type="InterPro" id="IPR011078">
    <property type="entry name" value="PyrdxlP_homeostasis"/>
</dbReference>
<sequence length="227" mass="25953">MLEKNIKIVWDKISNACFKCGRNVSELRLIAVSKTQPSDLILEAIKLGLNNFGENKAQELKQKAEQINFDVIWHFIGHLQTNKVKYIINHAEFIHSVDSIKLAEEINSKAEKINKRQKILLEVKTSEEESKFGLQSENDVFNLLEFCKSKANIEVVGLMTMAPFTDNEKIIRKSFSSLRLLKEKINSFGYNLTELSMGMTNDFEIAIEEGSTMLRIGTAIFGERNYN</sequence>
<dbReference type="CDD" id="cd00635">
    <property type="entry name" value="PLPDE_III_YBL036c_like"/>
    <property type="match status" value="1"/>
</dbReference>
<evidence type="ECO:0000313" key="7">
    <source>
        <dbReference type="Proteomes" id="UP001221302"/>
    </source>
</evidence>
<dbReference type="InterPro" id="IPR001608">
    <property type="entry name" value="Ala_racemase_N"/>
</dbReference>
<dbReference type="NCBIfam" id="TIGR00044">
    <property type="entry name" value="YggS family pyridoxal phosphate-dependent enzyme"/>
    <property type="match status" value="1"/>
</dbReference>
<dbReference type="PANTHER" id="PTHR10146">
    <property type="entry name" value="PROLINE SYNTHETASE CO-TRANSCRIBED BACTERIAL HOMOLOG PROTEIN"/>
    <property type="match status" value="1"/>
</dbReference>
<accession>A0AAE3P0G1</accession>
<evidence type="ECO:0000256" key="1">
    <source>
        <dbReference type="ARBA" id="ARBA00022898"/>
    </source>
</evidence>
<dbReference type="EMBL" id="JARGDL010000007">
    <property type="protein sequence ID" value="MDF1611814.1"/>
    <property type="molecule type" value="Genomic_DNA"/>
</dbReference>
<dbReference type="PROSITE" id="PS01211">
    <property type="entry name" value="UPF0001"/>
    <property type="match status" value="1"/>
</dbReference>
<dbReference type="GO" id="GO:0030170">
    <property type="term" value="F:pyridoxal phosphate binding"/>
    <property type="evidence" value="ECO:0007669"/>
    <property type="project" value="UniProtKB-UniRule"/>
</dbReference>
<evidence type="ECO:0000313" key="6">
    <source>
        <dbReference type="EMBL" id="MDF1611814.1"/>
    </source>
</evidence>
<dbReference type="PIRSF" id="PIRSF004848">
    <property type="entry name" value="YBL036c_PLPDEIII"/>
    <property type="match status" value="1"/>
</dbReference>
<comment type="function">
    <text evidence="2">Pyridoxal 5'-phosphate (PLP)-binding protein, which is involved in PLP homeostasis.</text>
</comment>
<proteinExistence type="inferred from homology"/>
<comment type="cofactor">
    <cofactor evidence="3">
        <name>pyridoxal 5'-phosphate</name>
        <dbReference type="ChEBI" id="CHEBI:597326"/>
    </cofactor>
</comment>
<name>A0AAE3P0G1_9BACT</name>
<dbReference type="Pfam" id="PF01168">
    <property type="entry name" value="Ala_racemase_N"/>
    <property type="match status" value="1"/>
</dbReference>
<evidence type="ECO:0000256" key="3">
    <source>
        <dbReference type="PIRSR" id="PIRSR004848-1"/>
    </source>
</evidence>
<dbReference type="AlphaFoldDB" id="A0AAE3P0G1"/>
<reference evidence="6" key="1">
    <citation type="submission" date="2023-03" db="EMBL/GenBank/DDBJ databases">
        <title>Stygiobacter electus gen. nov., sp. nov., facultatively anaerobic thermotolerant bacterium of the class Ignavibacteria from a well of Yessentuki mineral water deposit.</title>
        <authorList>
            <person name="Podosokorskaya O.A."/>
            <person name="Elcheninov A.G."/>
            <person name="Petrova N.F."/>
            <person name="Zavarzina D.G."/>
            <person name="Kublanov I.V."/>
            <person name="Merkel A.Y."/>
        </authorList>
    </citation>
    <scope>NUCLEOTIDE SEQUENCE</scope>
    <source>
        <strain evidence="6">09-Me</strain>
    </source>
</reference>
<comment type="similarity">
    <text evidence="2 4">Belongs to the pyridoxal phosphate-binding protein YggS/PROSC family.</text>
</comment>
<keyword evidence="7" id="KW-1185">Reference proteome</keyword>
<dbReference type="RefSeq" id="WP_321535581.1">
    <property type="nucleotide sequence ID" value="NZ_JARGDL010000007.1"/>
</dbReference>
<protein>
    <recommendedName>
        <fullName evidence="2">Pyridoxal phosphate homeostasis protein</fullName>
        <shortName evidence="2">PLP homeostasis protein</shortName>
    </recommendedName>
</protein>
<dbReference type="Gene3D" id="3.20.20.10">
    <property type="entry name" value="Alanine racemase"/>
    <property type="match status" value="1"/>
</dbReference>
<keyword evidence="1 2" id="KW-0663">Pyridoxal phosphate</keyword>
<comment type="caution">
    <text evidence="6">The sequence shown here is derived from an EMBL/GenBank/DDBJ whole genome shotgun (WGS) entry which is preliminary data.</text>
</comment>
<dbReference type="FunFam" id="3.20.20.10:FF:000018">
    <property type="entry name" value="Pyridoxal phosphate homeostasis protein"/>
    <property type="match status" value="1"/>
</dbReference>
<dbReference type="SUPFAM" id="SSF51419">
    <property type="entry name" value="PLP-binding barrel"/>
    <property type="match status" value="1"/>
</dbReference>
<feature type="domain" description="Alanine racemase N-terminal" evidence="5">
    <location>
        <begin position="28"/>
        <end position="224"/>
    </location>
</feature>
<evidence type="ECO:0000256" key="4">
    <source>
        <dbReference type="RuleBase" id="RU004514"/>
    </source>
</evidence>